<dbReference type="SUPFAM" id="SSF51197">
    <property type="entry name" value="Clavaminate synthase-like"/>
    <property type="match status" value="1"/>
</dbReference>
<dbReference type="InterPro" id="IPR037151">
    <property type="entry name" value="AlkB-like_sf"/>
</dbReference>
<comment type="caution">
    <text evidence="3">The sequence shown here is derived from an EMBL/GenBank/DDBJ whole genome shotgun (WGS) entry which is preliminary data.</text>
</comment>
<keyword evidence="4" id="KW-1185">Reference proteome</keyword>
<feature type="compositionally biased region" description="Basic and acidic residues" evidence="1">
    <location>
        <begin position="1"/>
        <end position="23"/>
    </location>
</feature>
<gene>
    <name evidence="3" type="ORF">BC938DRAFT_479871</name>
</gene>
<dbReference type="InterPro" id="IPR032854">
    <property type="entry name" value="ALKBH3"/>
</dbReference>
<dbReference type="Proteomes" id="UP000274822">
    <property type="component" value="Unassembled WGS sequence"/>
</dbReference>
<evidence type="ECO:0000256" key="1">
    <source>
        <dbReference type="SAM" id="MobiDB-lite"/>
    </source>
</evidence>
<dbReference type="EMBL" id="RBNJ01004315">
    <property type="protein sequence ID" value="RUS30085.1"/>
    <property type="molecule type" value="Genomic_DNA"/>
</dbReference>
<dbReference type="GO" id="GO:0006307">
    <property type="term" value="P:DNA alkylation repair"/>
    <property type="evidence" value="ECO:0007669"/>
    <property type="project" value="InterPro"/>
</dbReference>
<proteinExistence type="predicted"/>
<evidence type="ECO:0000313" key="3">
    <source>
        <dbReference type="EMBL" id="RUS30085.1"/>
    </source>
</evidence>
<dbReference type="Gene3D" id="2.60.120.590">
    <property type="entry name" value="Alpha-ketoglutarate-dependent dioxygenase AlkB-like"/>
    <property type="match status" value="2"/>
</dbReference>
<feature type="domain" description="Alpha-ketoglutarate-dependent dioxygenase AlkB-like" evidence="2">
    <location>
        <begin position="50"/>
        <end position="159"/>
    </location>
</feature>
<dbReference type="PANTHER" id="PTHR31212:SF4">
    <property type="entry name" value="ALPHA-KETOGLUTARATE-DEPENDENT DIOXYGENASE ALKB HOMOLOG 3"/>
    <property type="match status" value="1"/>
</dbReference>
<accession>A0A433QJZ5</accession>
<dbReference type="InterPro" id="IPR027450">
    <property type="entry name" value="AlkB-like"/>
</dbReference>
<feature type="region of interest" description="Disordered" evidence="1">
    <location>
        <begin position="1"/>
        <end position="39"/>
    </location>
</feature>
<dbReference type="GO" id="GO:0051213">
    <property type="term" value="F:dioxygenase activity"/>
    <property type="evidence" value="ECO:0007669"/>
    <property type="project" value="InterPro"/>
</dbReference>
<evidence type="ECO:0000259" key="2">
    <source>
        <dbReference type="Pfam" id="PF13532"/>
    </source>
</evidence>
<reference evidence="3 4" key="1">
    <citation type="journal article" date="2018" name="New Phytol.">
        <title>Phylogenomics of Endogonaceae and evolution of mycorrhizas within Mucoromycota.</title>
        <authorList>
            <person name="Chang Y."/>
            <person name="Desiro A."/>
            <person name="Na H."/>
            <person name="Sandor L."/>
            <person name="Lipzen A."/>
            <person name="Clum A."/>
            <person name="Barry K."/>
            <person name="Grigoriev I.V."/>
            <person name="Martin F.M."/>
            <person name="Stajich J.E."/>
            <person name="Smith M.E."/>
            <person name="Bonito G."/>
            <person name="Spatafora J.W."/>
        </authorList>
    </citation>
    <scope>NUCLEOTIDE SEQUENCE [LARGE SCALE GENOMIC DNA]</scope>
    <source>
        <strain evidence="3 4">AD002</strain>
    </source>
</reference>
<dbReference type="Pfam" id="PF13532">
    <property type="entry name" value="2OG-FeII_Oxy_2"/>
    <property type="match status" value="1"/>
</dbReference>
<evidence type="ECO:0000313" key="4">
    <source>
        <dbReference type="Proteomes" id="UP000274822"/>
    </source>
</evidence>
<sequence>MSKRKNPEPSQDHRPRAMRRLSDPLEPAPPLPSPIHDLSKNRLDLPQADVVYIPNLFPPDDCAKYYRELLALPDWIQPILTVFGRKKLQSRKVCVFGDPRVEFRYSGATIDVSDKYPDSVSTIQTALEERLGTVFNTVLLNMYEDGSVYIGAHSDDVKGHKEGGAIATKRTKFILPEGSVLVMKGDTQKYYKHEIPKDPTVTEGRISLTYRQRNVVGGREE</sequence>
<dbReference type="PANTHER" id="PTHR31212">
    <property type="entry name" value="ALPHA-KETOGLUTARATE-DEPENDENT DIOXYGENASE ALKB HOMOLOG 3"/>
    <property type="match status" value="1"/>
</dbReference>
<dbReference type="AlphaFoldDB" id="A0A433QJZ5"/>
<name>A0A433QJZ5_9FUNG</name>
<protein>
    <recommendedName>
        <fullName evidence="2">Alpha-ketoglutarate-dependent dioxygenase AlkB-like domain-containing protein</fullName>
    </recommendedName>
</protein>
<organism evidence="3 4">
    <name type="scientific">Jimgerdemannia flammicorona</name>
    <dbReference type="NCBI Taxonomy" id="994334"/>
    <lineage>
        <taxon>Eukaryota</taxon>
        <taxon>Fungi</taxon>
        <taxon>Fungi incertae sedis</taxon>
        <taxon>Mucoromycota</taxon>
        <taxon>Mucoromycotina</taxon>
        <taxon>Endogonomycetes</taxon>
        <taxon>Endogonales</taxon>
        <taxon>Endogonaceae</taxon>
        <taxon>Jimgerdemannia</taxon>
    </lineage>
</organism>